<keyword evidence="2" id="KW-1133">Transmembrane helix</keyword>
<feature type="region of interest" description="Disordered" evidence="1">
    <location>
        <begin position="1"/>
        <end position="28"/>
    </location>
</feature>
<reference evidence="3 4" key="1">
    <citation type="submission" date="2019-03" db="EMBL/GenBank/DDBJ databases">
        <title>Draft genome sequences of novel Actinobacteria.</title>
        <authorList>
            <person name="Sahin N."/>
            <person name="Ay H."/>
            <person name="Saygin H."/>
        </authorList>
    </citation>
    <scope>NUCLEOTIDE SEQUENCE [LARGE SCALE GENOMIC DNA]</scope>
    <source>
        <strain evidence="3 4">JCM 30547</strain>
    </source>
</reference>
<accession>A0A4R4PIA3</accession>
<name>A0A4R4PIA3_9ACTN</name>
<proteinExistence type="predicted"/>
<evidence type="ECO:0000256" key="2">
    <source>
        <dbReference type="SAM" id="Phobius"/>
    </source>
</evidence>
<feature type="region of interest" description="Disordered" evidence="1">
    <location>
        <begin position="126"/>
        <end position="151"/>
    </location>
</feature>
<keyword evidence="2" id="KW-0472">Membrane</keyword>
<evidence type="ECO:0000313" key="3">
    <source>
        <dbReference type="EMBL" id="TDC21594.1"/>
    </source>
</evidence>
<keyword evidence="2" id="KW-0812">Transmembrane</keyword>
<sequence length="277" mass="29521">MNEKDLNEAMHDVLVRSSPPPSMDPASALDRARRVRKRRRATWAGLAAVPLVAGVVAGPTLIANLPGGGSTEPMVAGGGTTTAVPTTRKSGDPWPEGQADRTATAGPRAERAVTLMDDLSSSVPAGFSTPDLKYPDGRAMRSPQSQYASNDGEQDYWQYRVNIPVQKGDRVGQLLVESFTPDGKPATTPCKLAQSFWGGRGTCAVVDVAGKKVGVVTTKGDASYDQWAAYRHANGSIVYLAQVKKSDHSEHAALTQPIFSTRQLAELVTSTKFQINS</sequence>
<gene>
    <name evidence="3" type="ORF">E1261_33005</name>
</gene>
<comment type="caution">
    <text evidence="3">The sequence shown here is derived from an EMBL/GenBank/DDBJ whole genome shotgun (WGS) entry which is preliminary data.</text>
</comment>
<keyword evidence="4" id="KW-1185">Reference proteome</keyword>
<organism evidence="3 4">
    <name type="scientific">Kribbella albertanoniae</name>
    <dbReference type="NCBI Taxonomy" id="1266829"/>
    <lineage>
        <taxon>Bacteria</taxon>
        <taxon>Bacillati</taxon>
        <taxon>Actinomycetota</taxon>
        <taxon>Actinomycetes</taxon>
        <taxon>Propionibacteriales</taxon>
        <taxon>Kribbellaceae</taxon>
        <taxon>Kribbella</taxon>
    </lineage>
</organism>
<dbReference type="AlphaFoldDB" id="A0A4R4PIA3"/>
<protein>
    <submittedName>
        <fullName evidence="3">Uncharacterized protein</fullName>
    </submittedName>
</protein>
<feature type="region of interest" description="Disordered" evidence="1">
    <location>
        <begin position="72"/>
        <end position="107"/>
    </location>
</feature>
<dbReference type="OrthoDB" id="3821205at2"/>
<feature type="compositionally biased region" description="Polar residues" evidence="1">
    <location>
        <begin position="142"/>
        <end position="151"/>
    </location>
</feature>
<dbReference type="RefSeq" id="WP_132413575.1">
    <property type="nucleotide sequence ID" value="NZ_SMKA01000214.1"/>
</dbReference>
<feature type="compositionally biased region" description="Basic and acidic residues" evidence="1">
    <location>
        <begin position="1"/>
        <end position="14"/>
    </location>
</feature>
<evidence type="ECO:0000313" key="4">
    <source>
        <dbReference type="Proteomes" id="UP000295075"/>
    </source>
</evidence>
<feature type="transmembrane region" description="Helical" evidence="2">
    <location>
        <begin position="41"/>
        <end position="62"/>
    </location>
</feature>
<dbReference type="EMBL" id="SMKA01000214">
    <property type="protein sequence ID" value="TDC21594.1"/>
    <property type="molecule type" value="Genomic_DNA"/>
</dbReference>
<dbReference type="Proteomes" id="UP000295075">
    <property type="component" value="Unassembled WGS sequence"/>
</dbReference>
<evidence type="ECO:0000256" key="1">
    <source>
        <dbReference type="SAM" id="MobiDB-lite"/>
    </source>
</evidence>